<dbReference type="Proteomes" id="UP001207468">
    <property type="component" value="Unassembled WGS sequence"/>
</dbReference>
<proteinExistence type="predicted"/>
<comment type="caution">
    <text evidence="1">The sequence shown here is derived from an EMBL/GenBank/DDBJ whole genome shotgun (WGS) entry which is preliminary data.</text>
</comment>
<accession>A0ACC0UHY3</accession>
<evidence type="ECO:0000313" key="1">
    <source>
        <dbReference type="EMBL" id="KAI9510871.1"/>
    </source>
</evidence>
<evidence type="ECO:0000313" key="2">
    <source>
        <dbReference type="Proteomes" id="UP001207468"/>
    </source>
</evidence>
<keyword evidence="2" id="KW-1185">Reference proteome</keyword>
<name>A0ACC0UHY3_9AGAM</name>
<gene>
    <name evidence="1" type="ORF">F5148DRAFT_1175627</name>
</gene>
<feature type="non-terminal residue" evidence="1">
    <location>
        <position position="1"/>
    </location>
</feature>
<feature type="non-terminal residue" evidence="1">
    <location>
        <position position="54"/>
    </location>
</feature>
<organism evidence="1 2">
    <name type="scientific">Russula earlei</name>
    <dbReference type="NCBI Taxonomy" id="71964"/>
    <lineage>
        <taxon>Eukaryota</taxon>
        <taxon>Fungi</taxon>
        <taxon>Dikarya</taxon>
        <taxon>Basidiomycota</taxon>
        <taxon>Agaricomycotina</taxon>
        <taxon>Agaricomycetes</taxon>
        <taxon>Russulales</taxon>
        <taxon>Russulaceae</taxon>
        <taxon>Russula</taxon>
    </lineage>
</organism>
<reference evidence="1" key="1">
    <citation type="submission" date="2021-03" db="EMBL/GenBank/DDBJ databases">
        <title>Evolutionary priming and transition to the ectomycorrhizal habit in an iconic lineage of mushroom-forming fungi: is preadaptation a requirement?</title>
        <authorList>
            <consortium name="DOE Joint Genome Institute"/>
            <person name="Looney B.P."/>
            <person name="Miyauchi S."/>
            <person name="Morin E."/>
            <person name="Drula E."/>
            <person name="Courty P.E."/>
            <person name="Chicoki N."/>
            <person name="Fauchery L."/>
            <person name="Kohler A."/>
            <person name="Kuo A."/>
            <person name="LaButti K."/>
            <person name="Pangilinan J."/>
            <person name="Lipzen A."/>
            <person name="Riley R."/>
            <person name="Andreopoulos W."/>
            <person name="He G."/>
            <person name="Johnson J."/>
            <person name="Barry K.W."/>
            <person name="Grigoriev I.V."/>
            <person name="Nagy L."/>
            <person name="Hibbett D."/>
            <person name="Henrissat B."/>
            <person name="Matheny P.B."/>
            <person name="Labbe J."/>
            <person name="Martin A.F."/>
        </authorList>
    </citation>
    <scope>NUCLEOTIDE SEQUENCE</scope>
    <source>
        <strain evidence="1">BPL698</strain>
    </source>
</reference>
<protein>
    <submittedName>
        <fullName evidence="1">Uncharacterized protein</fullName>
    </submittedName>
</protein>
<sequence>VRRDVRKWKEVSVGGGGNSKISWTARGDLARFLAHVLVHAPATRLQNLTLRLGG</sequence>
<dbReference type="EMBL" id="JAGFNK010000032">
    <property type="protein sequence ID" value="KAI9510871.1"/>
    <property type="molecule type" value="Genomic_DNA"/>
</dbReference>